<evidence type="ECO:0000313" key="3">
    <source>
        <dbReference type="Proteomes" id="UP000321085"/>
    </source>
</evidence>
<name>A0A512BRK2_9HYPH</name>
<dbReference type="InterPro" id="IPR028098">
    <property type="entry name" value="Glyco_trans_4-like_N"/>
</dbReference>
<reference evidence="2 3" key="1">
    <citation type="submission" date="2019-07" db="EMBL/GenBank/DDBJ databases">
        <title>Whole genome shotgun sequence of Microvirga aerophila NBRC 106136.</title>
        <authorList>
            <person name="Hosoyama A."/>
            <person name="Uohara A."/>
            <person name="Ohji S."/>
            <person name="Ichikawa N."/>
        </authorList>
    </citation>
    <scope>NUCLEOTIDE SEQUENCE [LARGE SCALE GENOMIC DNA]</scope>
    <source>
        <strain evidence="2 3">NBRC 106136</strain>
    </source>
</reference>
<dbReference type="EMBL" id="BJYU01000026">
    <property type="protein sequence ID" value="GEO14629.1"/>
    <property type="molecule type" value="Genomic_DNA"/>
</dbReference>
<protein>
    <recommendedName>
        <fullName evidence="1">Glycosyltransferase subfamily 4-like N-terminal domain-containing protein</fullName>
    </recommendedName>
</protein>
<evidence type="ECO:0000259" key="1">
    <source>
        <dbReference type="Pfam" id="PF13439"/>
    </source>
</evidence>
<dbReference type="PANTHER" id="PTHR12526:SF637">
    <property type="entry name" value="GLYCOSYLTRANSFERASE EPSF-RELATED"/>
    <property type="match status" value="1"/>
</dbReference>
<dbReference type="Gene3D" id="3.40.50.2000">
    <property type="entry name" value="Glycogen Phosphorylase B"/>
    <property type="match status" value="2"/>
</dbReference>
<organism evidence="2 3">
    <name type="scientific">Microvirga aerophila</name>
    <dbReference type="NCBI Taxonomy" id="670291"/>
    <lineage>
        <taxon>Bacteria</taxon>
        <taxon>Pseudomonadati</taxon>
        <taxon>Pseudomonadota</taxon>
        <taxon>Alphaproteobacteria</taxon>
        <taxon>Hyphomicrobiales</taxon>
        <taxon>Methylobacteriaceae</taxon>
        <taxon>Microvirga</taxon>
    </lineage>
</organism>
<dbReference type="Pfam" id="PF13692">
    <property type="entry name" value="Glyco_trans_1_4"/>
    <property type="match status" value="1"/>
</dbReference>
<accession>A0A512BRK2</accession>
<dbReference type="CDD" id="cd03801">
    <property type="entry name" value="GT4_PimA-like"/>
    <property type="match status" value="1"/>
</dbReference>
<keyword evidence="3" id="KW-1185">Reference proteome</keyword>
<comment type="caution">
    <text evidence="2">The sequence shown here is derived from an EMBL/GenBank/DDBJ whole genome shotgun (WGS) entry which is preliminary data.</text>
</comment>
<dbReference type="GO" id="GO:0016757">
    <property type="term" value="F:glycosyltransferase activity"/>
    <property type="evidence" value="ECO:0007669"/>
    <property type="project" value="UniProtKB-ARBA"/>
</dbReference>
<sequence>MHDKSGHEPPQSYRQRRRKVVLLYWGRRGGGSEFTLSLAQHLRQSSQEIDVVLSLARQNNDIEGFRAAGFPIVTFDRPSLSTLWKQAWSLPGELRAHADTLASAKLDAVIITMNAPFAWPFVNVLQRRGIKVFYVAHDAEPHPGDYAVLWQRVTQDRLIKRANGVVALSNSVARRIDKRIPESSRKLSVIPLETAYPTKRLQLPYEAGPVRLLFYGRLLPYKGLDLLARALEGLRARPGWRLTIAGSGPLEVAIRRSFAAWEQVDLELGWISDRREKELLSSHHLLLCPYVEASQSGVVAQAMSWAMPSLVMPAGSLPEQIGFGRAGLVALTKDADGFRRCLQSVLERPESLTELSRTTAEWLAERQASRAWTELIEPCHTSYGESSA</sequence>
<dbReference type="Pfam" id="PF13439">
    <property type="entry name" value="Glyco_transf_4"/>
    <property type="match status" value="1"/>
</dbReference>
<dbReference type="AlphaFoldDB" id="A0A512BRK2"/>
<proteinExistence type="predicted"/>
<feature type="domain" description="Glycosyltransferase subfamily 4-like N-terminal" evidence="1">
    <location>
        <begin position="29"/>
        <end position="191"/>
    </location>
</feature>
<dbReference type="OrthoDB" id="9790710at2"/>
<dbReference type="Proteomes" id="UP000321085">
    <property type="component" value="Unassembled WGS sequence"/>
</dbReference>
<dbReference type="SUPFAM" id="SSF53756">
    <property type="entry name" value="UDP-Glycosyltransferase/glycogen phosphorylase"/>
    <property type="match status" value="1"/>
</dbReference>
<dbReference type="PANTHER" id="PTHR12526">
    <property type="entry name" value="GLYCOSYLTRANSFERASE"/>
    <property type="match status" value="1"/>
</dbReference>
<gene>
    <name evidence="2" type="ORF">MAE02_23250</name>
</gene>
<dbReference type="RefSeq" id="WP_114187105.1">
    <property type="nucleotide sequence ID" value="NZ_BJYU01000026.1"/>
</dbReference>
<evidence type="ECO:0000313" key="2">
    <source>
        <dbReference type="EMBL" id="GEO14629.1"/>
    </source>
</evidence>